<evidence type="ECO:0000256" key="8">
    <source>
        <dbReference type="ARBA" id="ARBA00022801"/>
    </source>
</evidence>
<evidence type="ECO:0000256" key="9">
    <source>
        <dbReference type="ARBA" id="ARBA00022807"/>
    </source>
</evidence>
<organism evidence="14 15">
    <name type="scientific">[Myrmecia] bisecta</name>
    <dbReference type="NCBI Taxonomy" id="41462"/>
    <lineage>
        <taxon>Eukaryota</taxon>
        <taxon>Viridiplantae</taxon>
        <taxon>Chlorophyta</taxon>
        <taxon>core chlorophytes</taxon>
        <taxon>Trebouxiophyceae</taxon>
        <taxon>Trebouxiales</taxon>
        <taxon>Trebouxiaceae</taxon>
        <taxon>Myrmecia</taxon>
    </lineage>
</organism>
<keyword evidence="4" id="KW-0645">Protease</keyword>
<evidence type="ECO:0000259" key="13">
    <source>
        <dbReference type="PROSITE" id="PS50865"/>
    </source>
</evidence>
<comment type="caution">
    <text evidence="14">The sequence shown here is derived from an EMBL/GenBank/DDBJ whole genome shotgun (WGS) entry which is preliminary data.</text>
</comment>
<dbReference type="GO" id="GO:0005829">
    <property type="term" value="C:cytosol"/>
    <property type="evidence" value="ECO:0007669"/>
    <property type="project" value="TreeGrafter"/>
</dbReference>
<comment type="similarity">
    <text evidence="2">Belongs to the peptidase C19 family.</text>
</comment>
<dbReference type="InterPro" id="IPR002893">
    <property type="entry name" value="Znf_MYND"/>
</dbReference>
<proteinExistence type="inferred from homology"/>
<dbReference type="FunFam" id="3.90.70.10:FF:000119">
    <property type="entry name" value="Ubiquitin specific peptidase 36"/>
    <property type="match status" value="1"/>
</dbReference>
<dbReference type="PANTHER" id="PTHR24006:SF758">
    <property type="entry name" value="UBIQUITIN CARBOXYL-TERMINAL HYDROLASE 36"/>
    <property type="match status" value="1"/>
</dbReference>
<keyword evidence="8" id="KW-0378">Hydrolase</keyword>
<dbReference type="SUPFAM" id="SSF54001">
    <property type="entry name" value="Cysteine proteinases"/>
    <property type="match status" value="1"/>
</dbReference>
<dbReference type="Pfam" id="PF00443">
    <property type="entry name" value="UCH"/>
    <property type="match status" value="1"/>
</dbReference>
<reference evidence="14 15" key="1">
    <citation type="journal article" date="2024" name="Nat. Commun.">
        <title>Phylogenomics reveals the evolutionary origins of lichenization in chlorophyte algae.</title>
        <authorList>
            <person name="Puginier C."/>
            <person name="Libourel C."/>
            <person name="Otte J."/>
            <person name="Skaloud P."/>
            <person name="Haon M."/>
            <person name="Grisel S."/>
            <person name="Petersen M."/>
            <person name="Berrin J.G."/>
            <person name="Delaux P.M."/>
            <person name="Dal Grande F."/>
            <person name="Keller J."/>
        </authorList>
    </citation>
    <scope>NUCLEOTIDE SEQUENCE [LARGE SCALE GENOMIC DNA]</scope>
    <source>
        <strain evidence="14 15">SAG 2043</strain>
    </source>
</reference>
<dbReference type="PROSITE" id="PS50235">
    <property type="entry name" value="USP_3"/>
    <property type="match status" value="1"/>
</dbReference>
<keyword evidence="15" id="KW-1185">Reference proteome</keyword>
<dbReference type="GO" id="GO:0006508">
    <property type="term" value="P:proteolysis"/>
    <property type="evidence" value="ECO:0007669"/>
    <property type="project" value="UniProtKB-KW"/>
</dbReference>
<evidence type="ECO:0000256" key="4">
    <source>
        <dbReference type="ARBA" id="ARBA00022670"/>
    </source>
</evidence>
<dbReference type="InterPro" id="IPR038765">
    <property type="entry name" value="Papain-like_cys_pep_sf"/>
</dbReference>
<dbReference type="InterPro" id="IPR028889">
    <property type="entry name" value="USP"/>
</dbReference>
<dbReference type="EMBL" id="JALJOR010000001">
    <property type="protein sequence ID" value="KAK9828565.1"/>
    <property type="molecule type" value="Genomic_DNA"/>
</dbReference>
<evidence type="ECO:0000256" key="6">
    <source>
        <dbReference type="ARBA" id="ARBA00022771"/>
    </source>
</evidence>
<dbReference type="Gene3D" id="3.90.70.10">
    <property type="entry name" value="Cysteine proteinases"/>
    <property type="match status" value="1"/>
</dbReference>
<dbReference type="GO" id="GO:0004843">
    <property type="term" value="F:cysteine-type deubiquitinase activity"/>
    <property type="evidence" value="ECO:0007669"/>
    <property type="project" value="UniProtKB-EC"/>
</dbReference>
<evidence type="ECO:0000259" key="12">
    <source>
        <dbReference type="PROSITE" id="PS50235"/>
    </source>
</evidence>
<sequence>MATPLCPMCNKPARQRCSLCKSVRYCSVKCQGEHWSYGHKEECRRGAVVAKKAAHRNGSLDACTAANGAALPAHEQQEEAPVPKQELFAYSGYLQLLRESQALDMPVPCGIRNTGNSCFAAAVLQCLLYTHPLPAFFSQRLHSQRCIRPKPQAWCALCALEALANAAYGQQEGGAISADSILQHIRKLGSHFAVGEQEDCHELLVQLQDAMQGIMLREAGGRERHPEVRTQETTLVHHIFSGYMRQQTICGSCGYVSKSFENTSALQLSIPPGVFDIEAALALDTKPEKLDEHNKWKCDHCKEHVHARRDLKVEIAPNVLQICLKRFTGYNGKIEKLIDFGETLDLTPFMACGAIDDQPVTYSLYGVITHIGRGSSTAFGHYICFVRTEPDNWFRPSGRGRS</sequence>
<dbReference type="PROSITE" id="PS00972">
    <property type="entry name" value="USP_1"/>
    <property type="match status" value="1"/>
</dbReference>
<keyword evidence="10" id="KW-0862">Zinc</keyword>
<keyword evidence="7" id="KW-0833">Ubl conjugation pathway</keyword>
<evidence type="ECO:0000256" key="7">
    <source>
        <dbReference type="ARBA" id="ARBA00022786"/>
    </source>
</evidence>
<dbReference type="InterPro" id="IPR001394">
    <property type="entry name" value="Peptidase_C19_UCH"/>
</dbReference>
<keyword evidence="5" id="KW-0479">Metal-binding</keyword>
<dbReference type="InterPro" id="IPR050164">
    <property type="entry name" value="Peptidase_C19"/>
</dbReference>
<evidence type="ECO:0000256" key="11">
    <source>
        <dbReference type="PROSITE-ProRule" id="PRU00134"/>
    </source>
</evidence>
<gene>
    <name evidence="14" type="ORF">WJX72_000791</name>
</gene>
<feature type="domain" description="MYND-type" evidence="13">
    <location>
        <begin position="6"/>
        <end position="43"/>
    </location>
</feature>
<dbReference type="GO" id="GO:0005634">
    <property type="term" value="C:nucleus"/>
    <property type="evidence" value="ECO:0007669"/>
    <property type="project" value="TreeGrafter"/>
</dbReference>
<protein>
    <recommendedName>
        <fullName evidence="3">ubiquitinyl hydrolase 1</fullName>
        <ecNumber evidence="3">3.4.19.12</ecNumber>
    </recommendedName>
</protein>
<feature type="domain" description="USP" evidence="12">
    <location>
        <begin position="109"/>
        <end position="402"/>
    </location>
</feature>
<dbReference type="PROSITE" id="PS01360">
    <property type="entry name" value="ZF_MYND_1"/>
    <property type="match status" value="1"/>
</dbReference>
<evidence type="ECO:0000256" key="1">
    <source>
        <dbReference type="ARBA" id="ARBA00000707"/>
    </source>
</evidence>
<evidence type="ECO:0000256" key="3">
    <source>
        <dbReference type="ARBA" id="ARBA00012759"/>
    </source>
</evidence>
<name>A0AAW1R4W6_9CHLO</name>
<dbReference type="AlphaFoldDB" id="A0AAW1R4W6"/>
<dbReference type="EC" id="3.4.19.12" evidence="3"/>
<comment type="catalytic activity">
    <reaction evidence="1">
        <text>Thiol-dependent hydrolysis of ester, thioester, amide, peptide and isopeptide bonds formed by the C-terminal Gly of ubiquitin (a 76-residue protein attached to proteins as an intracellular targeting signal).</text>
        <dbReference type="EC" id="3.4.19.12"/>
    </reaction>
</comment>
<evidence type="ECO:0000256" key="5">
    <source>
        <dbReference type="ARBA" id="ARBA00022723"/>
    </source>
</evidence>
<evidence type="ECO:0000313" key="15">
    <source>
        <dbReference type="Proteomes" id="UP001489004"/>
    </source>
</evidence>
<evidence type="ECO:0000313" key="14">
    <source>
        <dbReference type="EMBL" id="KAK9828565.1"/>
    </source>
</evidence>
<evidence type="ECO:0000256" key="10">
    <source>
        <dbReference type="ARBA" id="ARBA00022833"/>
    </source>
</evidence>
<dbReference type="GO" id="GO:0016579">
    <property type="term" value="P:protein deubiquitination"/>
    <property type="evidence" value="ECO:0007669"/>
    <property type="project" value="InterPro"/>
</dbReference>
<dbReference type="Gene3D" id="6.10.140.2220">
    <property type="match status" value="1"/>
</dbReference>
<accession>A0AAW1R4W6</accession>
<dbReference type="PROSITE" id="PS50865">
    <property type="entry name" value="ZF_MYND_2"/>
    <property type="match status" value="1"/>
</dbReference>
<dbReference type="InterPro" id="IPR018200">
    <property type="entry name" value="USP_CS"/>
</dbReference>
<dbReference type="Proteomes" id="UP001489004">
    <property type="component" value="Unassembled WGS sequence"/>
</dbReference>
<dbReference type="SUPFAM" id="SSF144232">
    <property type="entry name" value="HIT/MYND zinc finger-like"/>
    <property type="match status" value="1"/>
</dbReference>
<dbReference type="PANTHER" id="PTHR24006">
    <property type="entry name" value="UBIQUITIN CARBOXYL-TERMINAL HYDROLASE"/>
    <property type="match status" value="1"/>
</dbReference>
<evidence type="ECO:0000256" key="2">
    <source>
        <dbReference type="ARBA" id="ARBA00009085"/>
    </source>
</evidence>
<keyword evidence="9" id="KW-0788">Thiol protease</keyword>
<dbReference type="GO" id="GO:0008270">
    <property type="term" value="F:zinc ion binding"/>
    <property type="evidence" value="ECO:0007669"/>
    <property type="project" value="UniProtKB-KW"/>
</dbReference>
<dbReference type="Pfam" id="PF01753">
    <property type="entry name" value="zf-MYND"/>
    <property type="match status" value="1"/>
</dbReference>
<keyword evidence="6 11" id="KW-0863">Zinc-finger</keyword>